<dbReference type="InterPro" id="IPR051695">
    <property type="entry name" value="Phosphoglycerate_Mutase"/>
</dbReference>
<dbReference type="CDD" id="cd07067">
    <property type="entry name" value="HP_PGM_like"/>
    <property type="match status" value="1"/>
</dbReference>
<dbReference type="GO" id="GO:0004331">
    <property type="term" value="F:fructose-2,6-bisphosphate 2-phosphatase activity"/>
    <property type="evidence" value="ECO:0007669"/>
    <property type="project" value="TreeGrafter"/>
</dbReference>
<evidence type="ECO:0000256" key="4">
    <source>
        <dbReference type="PIRSR" id="PIRSR613078-3"/>
    </source>
</evidence>
<dbReference type="InterPro" id="IPR029033">
    <property type="entry name" value="His_PPase_superfam"/>
</dbReference>
<sequence length="223" mass="25765">MKRHNTPTITYTPIKSKSNRYCTLYIVRHGETDWNIKGLLQGHTDIPLNRAGEIQAKKLARKLRDLEFAMIFSSDLLRAKRTAEIIALEKKIAVRSTKALRERSFGKYEGKPWREIEYQDLLVKFFKLSSRERFKKTPYRGFESDEKLMVRFIPLLREVSIANLGKNVLVVTHGGILRAFLNHLDFNQGKELPPGSIDNTAYIIIQSDGVDFFIRETSGLHNI</sequence>
<dbReference type="GO" id="GO:0043456">
    <property type="term" value="P:regulation of pentose-phosphate shunt"/>
    <property type="evidence" value="ECO:0007669"/>
    <property type="project" value="TreeGrafter"/>
</dbReference>
<dbReference type="EMBL" id="MGAI01000034">
    <property type="protein sequence ID" value="OGK44171.1"/>
    <property type="molecule type" value="Genomic_DNA"/>
</dbReference>
<dbReference type="InterPro" id="IPR001345">
    <property type="entry name" value="PG/BPGM_mutase_AS"/>
</dbReference>
<organism evidence="5 6">
    <name type="scientific">Candidatus Roizmanbacteria bacterium RIFCSPLOWO2_01_FULL_37_16</name>
    <dbReference type="NCBI Taxonomy" id="1802058"/>
    <lineage>
        <taxon>Bacteria</taxon>
        <taxon>Candidatus Roizmaniibacteriota</taxon>
    </lineage>
</organism>
<feature type="active site" description="Proton donor/acceptor" evidence="2">
    <location>
        <position position="102"/>
    </location>
</feature>
<dbReference type="PANTHER" id="PTHR46517">
    <property type="entry name" value="FRUCTOSE-2,6-BISPHOSPHATASE TIGAR"/>
    <property type="match status" value="1"/>
</dbReference>
<evidence type="ECO:0000313" key="5">
    <source>
        <dbReference type="EMBL" id="OGK44171.1"/>
    </source>
</evidence>
<dbReference type="PROSITE" id="PS00175">
    <property type="entry name" value="PG_MUTASE"/>
    <property type="match status" value="1"/>
</dbReference>
<name>A0A1F7ILB8_9BACT</name>
<protein>
    <recommendedName>
        <fullName evidence="7">Phosphoglycerate mutase (2,3-diphosphoglycerate-dependent)</fullName>
    </recommendedName>
</protein>
<evidence type="ECO:0008006" key="7">
    <source>
        <dbReference type="Google" id="ProtNLM"/>
    </source>
</evidence>
<reference evidence="5 6" key="1">
    <citation type="journal article" date="2016" name="Nat. Commun.">
        <title>Thousands of microbial genomes shed light on interconnected biogeochemical processes in an aquifer system.</title>
        <authorList>
            <person name="Anantharaman K."/>
            <person name="Brown C.T."/>
            <person name="Hug L.A."/>
            <person name="Sharon I."/>
            <person name="Castelle C.J."/>
            <person name="Probst A.J."/>
            <person name="Thomas B.C."/>
            <person name="Singh A."/>
            <person name="Wilkins M.J."/>
            <person name="Karaoz U."/>
            <person name="Brodie E.L."/>
            <person name="Williams K.H."/>
            <person name="Hubbard S.S."/>
            <person name="Banfield J.F."/>
        </authorList>
    </citation>
    <scope>NUCLEOTIDE SEQUENCE [LARGE SCALE GENOMIC DNA]</scope>
</reference>
<dbReference type="GO" id="GO:0005829">
    <property type="term" value="C:cytosol"/>
    <property type="evidence" value="ECO:0007669"/>
    <property type="project" value="TreeGrafter"/>
</dbReference>
<evidence type="ECO:0000256" key="1">
    <source>
        <dbReference type="ARBA" id="ARBA00022801"/>
    </source>
</evidence>
<dbReference type="InterPro" id="IPR013078">
    <property type="entry name" value="His_Pase_superF_clade-1"/>
</dbReference>
<feature type="active site" description="Tele-phosphohistidine intermediate" evidence="2">
    <location>
        <position position="29"/>
    </location>
</feature>
<dbReference type="PANTHER" id="PTHR46517:SF1">
    <property type="entry name" value="FRUCTOSE-2,6-BISPHOSPHATASE TIGAR"/>
    <property type="match status" value="1"/>
</dbReference>
<keyword evidence="1" id="KW-0378">Hydrolase</keyword>
<gene>
    <name evidence="5" type="ORF">A3B40_04845</name>
</gene>
<feature type="binding site" evidence="3">
    <location>
        <position position="78"/>
    </location>
    <ligand>
        <name>substrate</name>
    </ligand>
</feature>
<dbReference type="SUPFAM" id="SSF53254">
    <property type="entry name" value="Phosphoglycerate mutase-like"/>
    <property type="match status" value="1"/>
</dbReference>
<proteinExistence type="predicted"/>
<dbReference type="SMART" id="SM00855">
    <property type="entry name" value="PGAM"/>
    <property type="match status" value="1"/>
</dbReference>
<dbReference type="Gene3D" id="3.40.50.1240">
    <property type="entry name" value="Phosphoglycerate mutase-like"/>
    <property type="match status" value="1"/>
</dbReference>
<feature type="binding site" evidence="3">
    <location>
        <begin position="28"/>
        <end position="35"/>
    </location>
    <ligand>
        <name>substrate</name>
    </ligand>
</feature>
<evidence type="ECO:0000256" key="3">
    <source>
        <dbReference type="PIRSR" id="PIRSR613078-2"/>
    </source>
</evidence>
<evidence type="ECO:0000313" key="6">
    <source>
        <dbReference type="Proteomes" id="UP000178040"/>
    </source>
</evidence>
<dbReference type="Pfam" id="PF00300">
    <property type="entry name" value="His_Phos_1"/>
    <property type="match status" value="1"/>
</dbReference>
<comment type="caution">
    <text evidence="5">The sequence shown here is derived from an EMBL/GenBank/DDBJ whole genome shotgun (WGS) entry which is preliminary data.</text>
</comment>
<evidence type="ECO:0000256" key="2">
    <source>
        <dbReference type="PIRSR" id="PIRSR613078-1"/>
    </source>
</evidence>
<accession>A0A1F7ILB8</accession>
<dbReference type="AlphaFoldDB" id="A0A1F7ILB8"/>
<dbReference type="GO" id="GO:0045820">
    <property type="term" value="P:negative regulation of glycolytic process"/>
    <property type="evidence" value="ECO:0007669"/>
    <property type="project" value="TreeGrafter"/>
</dbReference>
<feature type="site" description="Transition state stabilizer" evidence="4">
    <location>
        <position position="173"/>
    </location>
</feature>
<dbReference type="Proteomes" id="UP000178040">
    <property type="component" value="Unassembled WGS sequence"/>
</dbReference>